<feature type="compositionally biased region" description="Basic residues" evidence="1">
    <location>
        <begin position="127"/>
        <end position="137"/>
    </location>
</feature>
<proteinExistence type="predicted"/>
<dbReference type="InterPro" id="IPR025676">
    <property type="entry name" value="Clr5_dom"/>
</dbReference>
<sequence length="512" mass="57941">MKSSKITPPSSPESASSLSVHLALQASPRSDYSSSLSPPTSPSSHDDDVSELTSQDRPLVPTSSADWEAKKGIIMELYMTQNLILNDVIQIMLSEHKFKATARMYKGQFAKWSWTKYNKSGSGGKSAKSRTTGRKRGTPLISADSHITKRAASRRASTANHHNPRASNSFEFLLFNEDDLEMEIALKAYSNYISQWSEHEAPWREDERFEDLSVLQMMRTALDHLTCSQIHEGGDMLRRAFLQVEDAISSQDNIEAIWDCCLAVPQLMHSSGHTSILYIFTQYLYQLTSIKMPGHPLAAVARRIFRLASRGDQQQLQRYIEGGWRLWVQLVGRQRGEQDHVTMHLKRGYVILQSPDPAIIGTFLSDFARSLEASVGTRGATWTTSRILELERLLVRMFVPLFTAKTTLRAETMLTNLLERIETSPANHGVPVHQRSYLDRYLFFSVHHFLAALADRNGDQIRAAFHRKRSLESPRDVFWLQTATALEHHLRAEGKIEEADEIQSEIQSASLA</sequence>
<protein>
    <submittedName>
        <fullName evidence="3">Clr5 domain-containing protein</fullName>
    </submittedName>
</protein>
<feature type="region of interest" description="Disordered" evidence="1">
    <location>
        <begin position="118"/>
        <end position="163"/>
    </location>
</feature>
<organism evidence="3 4">
    <name type="scientific">Immersiella caudata</name>
    <dbReference type="NCBI Taxonomy" id="314043"/>
    <lineage>
        <taxon>Eukaryota</taxon>
        <taxon>Fungi</taxon>
        <taxon>Dikarya</taxon>
        <taxon>Ascomycota</taxon>
        <taxon>Pezizomycotina</taxon>
        <taxon>Sordariomycetes</taxon>
        <taxon>Sordariomycetidae</taxon>
        <taxon>Sordariales</taxon>
        <taxon>Lasiosphaeriaceae</taxon>
        <taxon>Immersiella</taxon>
    </lineage>
</organism>
<keyword evidence="4" id="KW-1185">Reference proteome</keyword>
<dbReference type="EMBL" id="JAULSU010000001">
    <property type="protein sequence ID" value="KAK0633841.1"/>
    <property type="molecule type" value="Genomic_DNA"/>
</dbReference>
<dbReference type="PANTHER" id="PTHR38788:SF3">
    <property type="entry name" value="CLR5 DOMAIN-CONTAINING PROTEIN"/>
    <property type="match status" value="1"/>
</dbReference>
<evidence type="ECO:0000256" key="1">
    <source>
        <dbReference type="SAM" id="MobiDB-lite"/>
    </source>
</evidence>
<feature type="domain" description="Clr5" evidence="2">
    <location>
        <begin position="64"/>
        <end position="116"/>
    </location>
</feature>
<dbReference type="Proteomes" id="UP001175000">
    <property type="component" value="Unassembled WGS sequence"/>
</dbReference>
<feature type="region of interest" description="Disordered" evidence="1">
    <location>
        <begin position="1"/>
        <end position="63"/>
    </location>
</feature>
<feature type="compositionally biased region" description="Low complexity" evidence="1">
    <location>
        <begin position="27"/>
        <end position="38"/>
    </location>
</feature>
<dbReference type="AlphaFoldDB" id="A0AA39XH15"/>
<reference evidence="3" key="1">
    <citation type="submission" date="2023-06" db="EMBL/GenBank/DDBJ databases">
        <title>Genome-scale phylogeny and comparative genomics of the fungal order Sordariales.</title>
        <authorList>
            <consortium name="Lawrence Berkeley National Laboratory"/>
            <person name="Hensen N."/>
            <person name="Bonometti L."/>
            <person name="Westerberg I."/>
            <person name="Brannstrom I.O."/>
            <person name="Guillou S."/>
            <person name="Cros-Aarteil S."/>
            <person name="Calhoun S."/>
            <person name="Haridas S."/>
            <person name="Kuo A."/>
            <person name="Mondo S."/>
            <person name="Pangilinan J."/>
            <person name="Riley R."/>
            <person name="Labutti K."/>
            <person name="Andreopoulos B."/>
            <person name="Lipzen A."/>
            <person name="Chen C."/>
            <person name="Yanf M."/>
            <person name="Daum C."/>
            <person name="Ng V."/>
            <person name="Clum A."/>
            <person name="Steindorff A."/>
            <person name="Ohm R."/>
            <person name="Martin F."/>
            <person name="Silar P."/>
            <person name="Natvig D."/>
            <person name="Lalanne C."/>
            <person name="Gautier V."/>
            <person name="Ament-Velasquez S.L."/>
            <person name="Kruys A."/>
            <person name="Hutchinson M.I."/>
            <person name="Powell A.J."/>
            <person name="Barry K."/>
            <person name="Miller A.N."/>
            <person name="Grigoriev I.V."/>
            <person name="Debuchy R."/>
            <person name="Gladieux P."/>
            <person name="Thoren M.H."/>
            <person name="Johannesson H."/>
        </authorList>
    </citation>
    <scope>NUCLEOTIDE SEQUENCE</scope>
    <source>
        <strain evidence="3">CBS 606.72</strain>
    </source>
</reference>
<dbReference type="PANTHER" id="PTHR38788">
    <property type="entry name" value="CLR5 DOMAIN-CONTAINING PROTEIN"/>
    <property type="match status" value="1"/>
</dbReference>
<gene>
    <name evidence="3" type="ORF">B0T14DRAFT_491940</name>
</gene>
<evidence type="ECO:0000313" key="4">
    <source>
        <dbReference type="Proteomes" id="UP001175000"/>
    </source>
</evidence>
<comment type="caution">
    <text evidence="3">The sequence shown here is derived from an EMBL/GenBank/DDBJ whole genome shotgun (WGS) entry which is preliminary data.</text>
</comment>
<accession>A0AA39XH15</accession>
<evidence type="ECO:0000313" key="3">
    <source>
        <dbReference type="EMBL" id="KAK0633841.1"/>
    </source>
</evidence>
<dbReference type="Pfam" id="PF14420">
    <property type="entry name" value="Clr5"/>
    <property type="match status" value="1"/>
</dbReference>
<feature type="compositionally biased region" description="Polar residues" evidence="1">
    <location>
        <begin position="51"/>
        <end position="63"/>
    </location>
</feature>
<name>A0AA39XH15_9PEZI</name>
<evidence type="ECO:0000259" key="2">
    <source>
        <dbReference type="Pfam" id="PF14420"/>
    </source>
</evidence>